<evidence type="ECO:0000313" key="2">
    <source>
        <dbReference type="Proteomes" id="UP000002590"/>
    </source>
</evidence>
<dbReference type="EC" id="2.7.7.43" evidence="1"/>
<sequence>MKKYYCLIPARGGSKGIKGKNIKLLEGKPLIAYTIECAKESRIFEKIFVSTDDSQIAKVAKDYGAQIPFMRDASLGGDRTHMFKVYKEFAKKLTAIKDEDILMILLPTNPLRNIEDIHLVKNAYENDKDLEWVFTCNECEHHPYRAVRVCEKTNIMQPFFPIENKVMWSNRQELPKAYRFNGAIISGKTGLIRNNEEYPIDSFNYMDAKVKGVVSSEYSRLDIDTMLDFRFIESLLKIVK</sequence>
<dbReference type="GO" id="GO:0008781">
    <property type="term" value="F:N-acylneuraminate cytidylyltransferase activity"/>
    <property type="evidence" value="ECO:0007669"/>
    <property type="project" value="UniProtKB-EC"/>
</dbReference>
<gene>
    <name evidence="1" type="ordered locus">A9601_13421</name>
</gene>
<dbReference type="PANTHER" id="PTHR21485:SF6">
    <property type="entry name" value="N-ACYLNEURAMINATE CYTIDYLYLTRANSFERASE-RELATED"/>
    <property type="match status" value="1"/>
</dbReference>
<dbReference type="Pfam" id="PF02348">
    <property type="entry name" value="CTP_transf_3"/>
    <property type="match status" value="1"/>
</dbReference>
<dbReference type="KEGG" id="pmb:A9601_13421"/>
<dbReference type="AlphaFoldDB" id="A2BS65"/>
<dbReference type="CDD" id="cd02513">
    <property type="entry name" value="CMP-NeuAc_Synthase"/>
    <property type="match status" value="1"/>
</dbReference>
<protein>
    <submittedName>
        <fullName evidence="1">CMP-N-acetylneuraminic acid synthetase</fullName>
        <ecNumber evidence="1">2.7.7.43</ecNumber>
    </submittedName>
</protein>
<evidence type="ECO:0000313" key="1">
    <source>
        <dbReference type="EMBL" id="ABM70626.1"/>
    </source>
</evidence>
<dbReference type="PANTHER" id="PTHR21485">
    <property type="entry name" value="HAD SUPERFAMILY MEMBERS CMAS AND KDSC"/>
    <property type="match status" value="1"/>
</dbReference>
<dbReference type="RefSeq" id="WP_011818764.1">
    <property type="nucleotide sequence ID" value="NC_008816.1"/>
</dbReference>
<dbReference type="SUPFAM" id="SSF53448">
    <property type="entry name" value="Nucleotide-diphospho-sugar transferases"/>
    <property type="match status" value="1"/>
</dbReference>
<dbReference type="Proteomes" id="UP000002590">
    <property type="component" value="Chromosome"/>
</dbReference>
<organism evidence="1 2">
    <name type="scientific">Prochlorococcus marinus (strain AS9601)</name>
    <dbReference type="NCBI Taxonomy" id="146891"/>
    <lineage>
        <taxon>Bacteria</taxon>
        <taxon>Bacillati</taxon>
        <taxon>Cyanobacteriota</taxon>
        <taxon>Cyanophyceae</taxon>
        <taxon>Synechococcales</taxon>
        <taxon>Prochlorococcaceae</taxon>
        <taxon>Prochlorococcus</taxon>
    </lineage>
</organism>
<dbReference type="eggNOG" id="COG1083">
    <property type="taxonomic scope" value="Bacteria"/>
</dbReference>
<dbReference type="EMBL" id="CP000551">
    <property type="protein sequence ID" value="ABM70626.1"/>
    <property type="molecule type" value="Genomic_DNA"/>
</dbReference>
<dbReference type="STRING" id="146891.A9601_13421"/>
<accession>A2BS65</accession>
<keyword evidence="1" id="KW-0548">Nucleotidyltransferase</keyword>
<name>A2BS65_PROMS</name>
<dbReference type="InterPro" id="IPR050793">
    <property type="entry name" value="CMP-NeuNAc_synthase"/>
</dbReference>
<proteinExistence type="predicted"/>
<keyword evidence="1" id="KW-0808">Transferase</keyword>
<dbReference type="Gene3D" id="3.90.550.10">
    <property type="entry name" value="Spore Coat Polysaccharide Biosynthesis Protein SpsA, Chain A"/>
    <property type="match status" value="1"/>
</dbReference>
<dbReference type="InterPro" id="IPR029044">
    <property type="entry name" value="Nucleotide-diphossugar_trans"/>
</dbReference>
<dbReference type="HOGENOM" id="CLU_042930_1_1_3"/>
<dbReference type="OrthoDB" id="9805604at2"/>
<reference evidence="1 2" key="1">
    <citation type="journal article" date="2007" name="PLoS Genet.">
        <title>Patterns and implications of gene gain and loss in the evolution of Prochlorococcus.</title>
        <authorList>
            <person name="Kettler G.C."/>
            <person name="Martiny A.C."/>
            <person name="Huang K."/>
            <person name="Zucker J."/>
            <person name="Coleman M.L."/>
            <person name="Rodrigue S."/>
            <person name="Chen F."/>
            <person name="Lapidus A."/>
            <person name="Ferriera S."/>
            <person name="Johnson J."/>
            <person name="Steglich C."/>
            <person name="Church G.M."/>
            <person name="Richardson P."/>
            <person name="Chisholm S.W."/>
        </authorList>
    </citation>
    <scope>NUCLEOTIDE SEQUENCE [LARGE SCALE GENOMIC DNA]</scope>
    <source>
        <strain evidence="1 2">AS9601</strain>
    </source>
</reference>
<dbReference type="InterPro" id="IPR003329">
    <property type="entry name" value="Cytidylyl_trans"/>
</dbReference>